<comment type="caution">
    <text evidence="12">The sequence shown here is derived from an EMBL/GenBank/DDBJ whole genome shotgun (WGS) entry which is preliminary data.</text>
</comment>
<dbReference type="OrthoDB" id="1699231at2759"/>
<feature type="domain" description="Sodium/calcium exchanger membrane region" evidence="11">
    <location>
        <begin position="66"/>
        <end position="225"/>
    </location>
</feature>
<dbReference type="GO" id="GO:0012505">
    <property type="term" value="C:endomembrane system"/>
    <property type="evidence" value="ECO:0007669"/>
    <property type="project" value="UniProtKB-SubCell"/>
</dbReference>
<keyword evidence="3 10" id="KW-0813">Transport</keyword>
<reference evidence="12" key="1">
    <citation type="submission" date="2021-06" db="EMBL/GenBank/DDBJ databases">
        <authorList>
            <person name="Kallberg Y."/>
            <person name="Tangrot J."/>
            <person name="Rosling A."/>
        </authorList>
    </citation>
    <scope>NUCLEOTIDE SEQUENCE</scope>
    <source>
        <strain evidence="12">CL551</strain>
    </source>
</reference>
<feature type="domain" description="Sodium/calcium exchanger membrane region" evidence="11">
    <location>
        <begin position="249"/>
        <end position="389"/>
    </location>
</feature>
<evidence type="ECO:0000313" key="13">
    <source>
        <dbReference type="Proteomes" id="UP000789342"/>
    </source>
</evidence>
<feature type="transmembrane region" description="Helical" evidence="10">
    <location>
        <begin position="316"/>
        <end position="339"/>
    </location>
</feature>
<keyword evidence="10" id="KW-0926">Vacuole</keyword>
<protein>
    <recommendedName>
        <fullName evidence="10">Vacuolar calcium ion transporter</fullName>
    </recommendedName>
</protein>
<keyword evidence="8 10" id="KW-0406">Ion transport</keyword>
<feature type="transmembrane region" description="Helical" evidence="10">
    <location>
        <begin position="43"/>
        <end position="60"/>
    </location>
</feature>
<comment type="function">
    <text evidence="10">Has a role in promoting intracellular calcium ion sequestration via the exchange of calcium ions for hydrogen ions across the vacuolar membrane. Involved also in manganese ion homeostasis via its uptake into the vacuole.</text>
</comment>
<evidence type="ECO:0000256" key="7">
    <source>
        <dbReference type="ARBA" id="ARBA00022989"/>
    </source>
</evidence>
<evidence type="ECO:0000256" key="6">
    <source>
        <dbReference type="ARBA" id="ARBA00022837"/>
    </source>
</evidence>
<dbReference type="Gene3D" id="1.20.1420.30">
    <property type="entry name" value="NCX, central ion-binding region"/>
    <property type="match status" value="1"/>
</dbReference>
<dbReference type="PANTHER" id="PTHR31503:SF22">
    <property type="entry name" value="VACUOLAR CALCIUM ION TRANSPORTER"/>
    <property type="match status" value="1"/>
</dbReference>
<dbReference type="Proteomes" id="UP000789342">
    <property type="component" value="Unassembled WGS sequence"/>
</dbReference>
<dbReference type="GO" id="GO:0000329">
    <property type="term" value="C:fungal-type vacuole membrane"/>
    <property type="evidence" value="ECO:0007669"/>
    <property type="project" value="TreeGrafter"/>
</dbReference>
<evidence type="ECO:0000256" key="10">
    <source>
        <dbReference type="RuleBase" id="RU365028"/>
    </source>
</evidence>
<keyword evidence="13" id="KW-1185">Reference proteome</keyword>
<feature type="transmembrane region" description="Helical" evidence="10">
    <location>
        <begin position="283"/>
        <end position="304"/>
    </location>
</feature>
<dbReference type="InterPro" id="IPR044880">
    <property type="entry name" value="NCX_ion-bd_dom_sf"/>
</dbReference>
<keyword evidence="9 10" id="KW-0472">Membrane</keyword>
<dbReference type="AlphaFoldDB" id="A0A9N9BVQ5"/>
<dbReference type="NCBIfam" id="TIGR00846">
    <property type="entry name" value="caca2"/>
    <property type="match status" value="1"/>
</dbReference>
<feature type="transmembrane region" description="Helical" evidence="10">
    <location>
        <begin position="130"/>
        <end position="153"/>
    </location>
</feature>
<dbReference type="EMBL" id="CAJVPV010004689">
    <property type="protein sequence ID" value="CAG8577680.1"/>
    <property type="molecule type" value="Genomic_DNA"/>
</dbReference>
<keyword evidence="7 10" id="KW-1133">Transmembrane helix</keyword>
<evidence type="ECO:0000256" key="3">
    <source>
        <dbReference type="ARBA" id="ARBA00022448"/>
    </source>
</evidence>
<dbReference type="InterPro" id="IPR004713">
    <property type="entry name" value="CaH_exchang"/>
</dbReference>
<feature type="transmembrane region" description="Helical" evidence="10">
    <location>
        <begin position="205"/>
        <end position="223"/>
    </location>
</feature>
<evidence type="ECO:0000256" key="8">
    <source>
        <dbReference type="ARBA" id="ARBA00023065"/>
    </source>
</evidence>
<feature type="transmembrane region" description="Helical" evidence="10">
    <location>
        <begin position="345"/>
        <end position="366"/>
    </location>
</feature>
<feature type="transmembrane region" description="Helical" evidence="10">
    <location>
        <begin position="373"/>
        <end position="393"/>
    </location>
</feature>
<organism evidence="12 13">
    <name type="scientific">Acaulospora morrowiae</name>
    <dbReference type="NCBI Taxonomy" id="94023"/>
    <lineage>
        <taxon>Eukaryota</taxon>
        <taxon>Fungi</taxon>
        <taxon>Fungi incertae sedis</taxon>
        <taxon>Mucoromycota</taxon>
        <taxon>Glomeromycotina</taxon>
        <taxon>Glomeromycetes</taxon>
        <taxon>Diversisporales</taxon>
        <taxon>Acaulosporaceae</taxon>
        <taxon>Acaulospora</taxon>
    </lineage>
</organism>
<keyword evidence="4 10" id="KW-0109">Calcium transport</keyword>
<evidence type="ECO:0000256" key="2">
    <source>
        <dbReference type="ARBA" id="ARBA00008170"/>
    </source>
</evidence>
<keyword evidence="6 10" id="KW-0106">Calcium</keyword>
<dbReference type="InterPro" id="IPR004837">
    <property type="entry name" value="NaCa_Exmemb"/>
</dbReference>
<dbReference type="InterPro" id="IPR004798">
    <property type="entry name" value="CAX-like"/>
</dbReference>
<evidence type="ECO:0000259" key="11">
    <source>
        <dbReference type="Pfam" id="PF01699"/>
    </source>
</evidence>
<dbReference type="PANTHER" id="PTHR31503">
    <property type="entry name" value="VACUOLAR CALCIUM ION TRANSPORTER"/>
    <property type="match status" value="1"/>
</dbReference>
<evidence type="ECO:0000313" key="12">
    <source>
        <dbReference type="EMBL" id="CAG8577680.1"/>
    </source>
</evidence>
<keyword evidence="5 10" id="KW-0812">Transmembrane</keyword>
<comment type="subcellular location">
    <subcellularLocation>
        <location evidence="1">Endomembrane system</location>
        <topology evidence="1">Multi-pass membrane protein</topology>
    </subcellularLocation>
    <subcellularLocation>
        <location evidence="10">Vacuole membrane</location>
    </subcellularLocation>
</comment>
<dbReference type="NCBIfam" id="TIGR00378">
    <property type="entry name" value="cax"/>
    <property type="match status" value="1"/>
</dbReference>
<dbReference type="Pfam" id="PF01699">
    <property type="entry name" value="Na_Ca_ex"/>
    <property type="match status" value="2"/>
</dbReference>
<evidence type="ECO:0000256" key="1">
    <source>
        <dbReference type="ARBA" id="ARBA00004127"/>
    </source>
</evidence>
<dbReference type="GO" id="GO:0015369">
    <property type="term" value="F:calcium:proton antiporter activity"/>
    <property type="evidence" value="ECO:0007669"/>
    <property type="project" value="UniProtKB-UniRule"/>
</dbReference>
<feature type="transmembrane region" description="Helical" evidence="10">
    <location>
        <begin position="243"/>
        <end position="263"/>
    </location>
</feature>
<evidence type="ECO:0000256" key="4">
    <source>
        <dbReference type="ARBA" id="ARBA00022568"/>
    </source>
</evidence>
<sequence>MALGYGSTTNENTYSFHKSPSPFTSSPSPTLRESIVIILKSSWINYFLIFVPLGYISHIFQWSDNWVFVLNFLAILPLSKLYEFATVDISLRVGQSIGCLLNATFGNAVELIISIIALTQGEIRVVQASILGAIISNLLFVTGICFVVGGTFYKQQVFNQTTSQTTSSLMTLACIGLVVPAAFTISVNDNLNTVGGQIIKELVDLSHGTAIVLLLIYILYLYFQLKTHANLYHMEEEEEEAQLSLSVLLSLFVAVTVVVAFLSEYLVGSIEGIVQSSGLSKTFIGMVLLPIIGNAAEFTTSINAAARNKMDFAIRIASGSSMQIALFITPILVLFGWTIGQDFTLHFQLFETVVFFISVLITNYLILDGKSNWLEGAMLLATYAIIALSFFHYPTK</sequence>
<accession>A0A9N9BVQ5</accession>
<dbReference type="GO" id="GO:0006874">
    <property type="term" value="P:intracellular calcium ion homeostasis"/>
    <property type="evidence" value="ECO:0007669"/>
    <property type="project" value="TreeGrafter"/>
</dbReference>
<name>A0A9N9BVQ5_9GLOM</name>
<proteinExistence type="inferred from homology"/>
<feature type="transmembrane region" description="Helical" evidence="10">
    <location>
        <begin position="165"/>
        <end position="185"/>
    </location>
</feature>
<keyword evidence="10" id="KW-0050">Antiport</keyword>
<evidence type="ECO:0000256" key="9">
    <source>
        <dbReference type="ARBA" id="ARBA00023136"/>
    </source>
</evidence>
<evidence type="ECO:0000256" key="5">
    <source>
        <dbReference type="ARBA" id="ARBA00022692"/>
    </source>
</evidence>
<comment type="similarity">
    <text evidence="2 10">Belongs to the Ca(2+):cation antiporter (CaCA) (TC 2.A.19) family.</text>
</comment>
<feature type="transmembrane region" description="Helical" evidence="10">
    <location>
        <begin position="97"/>
        <end position="118"/>
    </location>
</feature>
<gene>
    <name evidence="12" type="ORF">AMORRO_LOCUS6766</name>
</gene>
<feature type="transmembrane region" description="Helical" evidence="10">
    <location>
        <begin position="66"/>
        <end position="85"/>
    </location>
</feature>